<dbReference type="STRING" id="1641875.XM53_07665"/>
<comment type="similarity">
    <text evidence="2">Belongs to the threonine aldolase family.</text>
</comment>
<proteinExistence type="inferred from homology"/>
<gene>
    <name evidence="6" type="ORF">XM53_07665</name>
</gene>
<keyword evidence="7" id="KW-1185">Reference proteome</keyword>
<dbReference type="InterPro" id="IPR015421">
    <property type="entry name" value="PyrdxlP-dep_Trfase_major"/>
</dbReference>
<dbReference type="EMBL" id="LAXJ01000007">
    <property type="protein sequence ID" value="KRS13025.1"/>
    <property type="molecule type" value="Genomic_DNA"/>
</dbReference>
<evidence type="ECO:0000259" key="5">
    <source>
        <dbReference type="Pfam" id="PF01212"/>
    </source>
</evidence>
<dbReference type="Gene3D" id="3.40.640.10">
    <property type="entry name" value="Type I PLP-dependent aspartate aminotransferase-like (Major domain)"/>
    <property type="match status" value="1"/>
</dbReference>
<evidence type="ECO:0000313" key="6">
    <source>
        <dbReference type="EMBL" id="KRS13025.1"/>
    </source>
</evidence>
<dbReference type="Proteomes" id="UP000051295">
    <property type="component" value="Unassembled WGS sequence"/>
</dbReference>
<dbReference type="OrthoDB" id="9774495at2"/>
<reference evidence="6 7" key="1">
    <citation type="submission" date="2015-04" db="EMBL/GenBank/DDBJ databases">
        <title>The draft genome sequence of Roseovarius sp.R12b.</title>
        <authorList>
            <person name="Li G."/>
            <person name="Lai Q."/>
            <person name="Shao Z."/>
            <person name="Yan P."/>
        </authorList>
    </citation>
    <scope>NUCLEOTIDE SEQUENCE [LARGE SCALE GENOMIC DNA]</scope>
    <source>
        <strain evidence="6 7">R12B</strain>
    </source>
</reference>
<dbReference type="PATRIC" id="fig|1641875.4.peg.3933"/>
<evidence type="ECO:0000256" key="3">
    <source>
        <dbReference type="ARBA" id="ARBA00011881"/>
    </source>
</evidence>
<keyword evidence="4" id="KW-0663">Pyridoxal phosphate</keyword>
<dbReference type="PANTHER" id="PTHR48097:SF5">
    <property type="entry name" value="LOW SPECIFICITY L-THREONINE ALDOLASE"/>
    <property type="match status" value="1"/>
</dbReference>
<dbReference type="InterPro" id="IPR001597">
    <property type="entry name" value="ArAA_b-elim_lyase/Thr_aldolase"/>
</dbReference>
<comment type="subunit">
    <text evidence="3">Homotetramer.</text>
</comment>
<sequence>MRLGSDNTGPALPQVMDALTRANDGHAAPYGTDALTDAARDKVREVFAAPDAAVEFVATGTAANVLALATLTQPWQTIFCTPRAHILVDECHAPEFYTGGARLTLTGHEDKMTADDLTAAIAALPRRDVHASEPGTVALTQVTEMGQLYTLDELRSITDVAHAHGLPVHLDGARFANACAALGCTPAQMSHEAGIDAVSFGASKNGCLNVEAVVMFDPGHAWELERRRKRGGHLVSKGRFLAAQMLGYLEDDVWLTSARRANANAARLVAGLRALPGCTFLAEPQANMIFARLPRATHQRLHAGGAIYGLYEGPLEDGDPDEPLLMRCVCDWSLTNDQIDDFLALANG</sequence>
<evidence type="ECO:0000256" key="4">
    <source>
        <dbReference type="ARBA" id="ARBA00022898"/>
    </source>
</evidence>
<dbReference type="InterPro" id="IPR015424">
    <property type="entry name" value="PyrdxlP-dep_Trfase"/>
</dbReference>
<dbReference type="Pfam" id="PF01212">
    <property type="entry name" value="Beta_elim_lyase"/>
    <property type="match status" value="1"/>
</dbReference>
<name>A0A0T5NVY4_9RHOB</name>
<organism evidence="6 7">
    <name type="scientific">Roseovarius atlanticus</name>
    <dbReference type="NCBI Taxonomy" id="1641875"/>
    <lineage>
        <taxon>Bacteria</taxon>
        <taxon>Pseudomonadati</taxon>
        <taxon>Pseudomonadota</taxon>
        <taxon>Alphaproteobacteria</taxon>
        <taxon>Rhodobacterales</taxon>
        <taxon>Roseobacteraceae</taxon>
        <taxon>Roseovarius</taxon>
    </lineage>
</organism>
<dbReference type="SUPFAM" id="SSF53383">
    <property type="entry name" value="PLP-dependent transferases"/>
    <property type="match status" value="1"/>
</dbReference>
<dbReference type="PANTHER" id="PTHR48097">
    <property type="entry name" value="L-THREONINE ALDOLASE-RELATED"/>
    <property type="match status" value="1"/>
</dbReference>
<protein>
    <submittedName>
        <fullName evidence="6">Threonine aldolase</fullName>
    </submittedName>
</protein>
<feature type="domain" description="Aromatic amino acid beta-eliminating lyase/threonine aldolase" evidence="5">
    <location>
        <begin position="3"/>
        <end position="290"/>
    </location>
</feature>
<comment type="caution">
    <text evidence="6">The sequence shown here is derived from an EMBL/GenBank/DDBJ whole genome shotgun (WGS) entry which is preliminary data.</text>
</comment>
<dbReference type="RefSeq" id="WP_057791961.1">
    <property type="nucleotide sequence ID" value="NZ_LAXJ01000007.1"/>
</dbReference>
<dbReference type="Gene3D" id="3.90.1150.10">
    <property type="entry name" value="Aspartate Aminotransferase, domain 1"/>
    <property type="match status" value="1"/>
</dbReference>
<comment type="cofactor">
    <cofactor evidence="1">
        <name>pyridoxal 5'-phosphate</name>
        <dbReference type="ChEBI" id="CHEBI:597326"/>
    </cofactor>
</comment>
<evidence type="ECO:0000256" key="2">
    <source>
        <dbReference type="ARBA" id="ARBA00006966"/>
    </source>
</evidence>
<evidence type="ECO:0000313" key="7">
    <source>
        <dbReference type="Proteomes" id="UP000051295"/>
    </source>
</evidence>
<accession>A0A0T5NVY4</accession>
<dbReference type="AlphaFoldDB" id="A0A0T5NVY4"/>
<dbReference type="GO" id="GO:0016829">
    <property type="term" value="F:lyase activity"/>
    <property type="evidence" value="ECO:0007669"/>
    <property type="project" value="InterPro"/>
</dbReference>
<dbReference type="InterPro" id="IPR015422">
    <property type="entry name" value="PyrdxlP-dep_Trfase_small"/>
</dbReference>
<evidence type="ECO:0000256" key="1">
    <source>
        <dbReference type="ARBA" id="ARBA00001933"/>
    </source>
</evidence>
<dbReference type="GO" id="GO:0006520">
    <property type="term" value="P:amino acid metabolic process"/>
    <property type="evidence" value="ECO:0007669"/>
    <property type="project" value="InterPro"/>
</dbReference>